<protein>
    <submittedName>
        <fullName evidence="4">Thioesterase domain-containing protein</fullName>
    </submittedName>
</protein>
<dbReference type="SMART" id="SM00823">
    <property type="entry name" value="PKS_PP"/>
    <property type="match status" value="1"/>
</dbReference>
<dbReference type="EMBL" id="JBHRWI010000005">
    <property type="protein sequence ID" value="MFC3509573.1"/>
    <property type="molecule type" value="Genomic_DNA"/>
</dbReference>
<keyword evidence="1" id="KW-0596">Phosphopantetheine</keyword>
<name>A0ABV7QDE3_9PSEU</name>
<evidence type="ECO:0000256" key="1">
    <source>
        <dbReference type="ARBA" id="ARBA00022450"/>
    </source>
</evidence>
<reference evidence="5" key="1">
    <citation type="journal article" date="2019" name="Int. J. Syst. Evol. Microbiol.">
        <title>The Global Catalogue of Microorganisms (GCM) 10K type strain sequencing project: providing services to taxonomists for standard genome sequencing and annotation.</title>
        <authorList>
            <consortium name="The Broad Institute Genomics Platform"/>
            <consortium name="The Broad Institute Genome Sequencing Center for Infectious Disease"/>
            <person name="Wu L."/>
            <person name="Ma J."/>
        </authorList>
    </citation>
    <scope>NUCLEOTIDE SEQUENCE [LARGE SCALE GENOMIC DNA]</scope>
    <source>
        <strain evidence="5">CGMCC 4.7682</strain>
    </source>
</reference>
<dbReference type="InterPro" id="IPR036736">
    <property type="entry name" value="ACP-like_sf"/>
</dbReference>
<dbReference type="Pfam" id="PF00975">
    <property type="entry name" value="Thioesterase"/>
    <property type="match status" value="1"/>
</dbReference>
<feature type="domain" description="Carrier" evidence="3">
    <location>
        <begin position="3"/>
        <end position="76"/>
    </location>
</feature>
<dbReference type="Pfam" id="PF00550">
    <property type="entry name" value="PP-binding"/>
    <property type="match status" value="1"/>
</dbReference>
<proteinExistence type="predicted"/>
<dbReference type="SUPFAM" id="SSF47336">
    <property type="entry name" value="ACP-like"/>
    <property type="match status" value="1"/>
</dbReference>
<dbReference type="SUPFAM" id="SSF53474">
    <property type="entry name" value="alpha/beta-Hydrolases"/>
    <property type="match status" value="1"/>
</dbReference>
<comment type="caution">
    <text evidence="4">The sequence shown here is derived from an EMBL/GenBank/DDBJ whole genome shotgun (WGS) entry which is preliminary data.</text>
</comment>
<sequence>MALDRKQVVAALCTIYADLLAVDAGPDDDFFELGGYSLLIVNVVAEAKQQGITIVPDHVFEHKTPSAIAAALSPDGDSAVREPGGEAPDFAAVWSAGLSPMRARPHSPLVTLAEGTGTPVFVFHWGAGNVRFVSEVVDRFRGERPVYGLESVGLWNRERPPLSVVEMAIRYLEEIRRVQPHGPYLLVGPCAGGRIAYEVARQLEAAGDPVGLLAVLNVLPPGVSDMDAGWGPSELYNFRLASLRSQFDIPDLTTDPARVLAAMLATAKIDEGVTAEDLHWRQAVWAAVNFALDRYEPRPYGGEVVVFQLTENAGNPDADWAAVAAGTEVHTFESADTLSLLRDPAVTDVLRKKLAEVPA</sequence>
<dbReference type="Gene3D" id="3.40.50.1820">
    <property type="entry name" value="alpha/beta hydrolase"/>
    <property type="match status" value="1"/>
</dbReference>
<dbReference type="PROSITE" id="PS50075">
    <property type="entry name" value="CARRIER"/>
    <property type="match status" value="1"/>
</dbReference>
<organism evidence="4 5">
    <name type="scientific">Amycolatopsis halotolerans</name>
    <dbReference type="NCBI Taxonomy" id="330083"/>
    <lineage>
        <taxon>Bacteria</taxon>
        <taxon>Bacillati</taxon>
        <taxon>Actinomycetota</taxon>
        <taxon>Actinomycetes</taxon>
        <taxon>Pseudonocardiales</taxon>
        <taxon>Pseudonocardiaceae</taxon>
        <taxon>Amycolatopsis</taxon>
    </lineage>
</organism>
<evidence type="ECO:0000313" key="5">
    <source>
        <dbReference type="Proteomes" id="UP001595764"/>
    </source>
</evidence>
<gene>
    <name evidence="4" type="ORF">ACFORO_05315</name>
</gene>
<keyword evidence="2" id="KW-0597">Phosphoprotein</keyword>
<dbReference type="RefSeq" id="WP_377871994.1">
    <property type="nucleotide sequence ID" value="NZ_JBHMAY010000035.1"/>
</dbReference>
<evidence type="ECO:0000259" key="3">
    <source>
        <dbReference type="PROSITE" id="PS50075"/>
    </source>
</evidence>
<dbReference type="Proteomes" id="UP001595764">
    <property type="component" value="Unassembled WGS sequence"/>
</dbReference>
<evidence type="ECO:0000256" key="2">
    <source>
        <dbReference type="ARBA" id="ARBA00022553"/>
    </source>
</evidence>
<evidence type="ECO:0000313" key="4">
    <source>
        <dbReference type="EMBL" id="MFC3509573.1"/>
    </source>
</evidence>
<dbReference type="PANTHER" id="PTHR45527">
    <property type="entry name" value="NONRIBOSOMAL PEPTIDE SYNTHETASE"/>
    <property type="match status" value="1"/>
</dbReference>
<accession>A0ABV7QDE3</accession>
<dbReference type="Gene3D" id="1.10.1200.10">
    <property type="entry name" value="ACP-like"/>
    <property type="match status" value="1"/>
</dbReference>
<keyword evidence="5" id="KW-1185">Reference proteome</keyword>
<dbReference type="InterPro" id="IPR029058">
    <property type="entry name" value="AB_hydrolase_fold"/>
</dbReference>
<dbReference type="PANTHER" id="PTHR45527:SF1">
    <property type="entry name" value="FATTY ACID SYNTHASE"/>
    <property type="match status" value="1"/>
</dbReference>
<dbReference type="InterPro" id="IPR009081">
    <property type="entry name" value="PP-bd_ACP"/>
</dbReference>
<dbReference type="InterPro" id="IPR001031">
    <property type="entry name" value="Thioesterase"/>
</dbReference>
<dbReference type="InterPro" id="IPR020806">
    <property type="entry name" value="PKS_PP-bd"/>
</dbReference>